<reference evidence="2" key="1">
    <citation type="submission" date="2025-08" db="UniProtKB">
        <authorList>
            <consortium name="RefSeq"/>
        </authorList>
    </citation>
    <scope>IDENTIFICATION</scope>
    <source>
        <tissue evidence="2">Blood</tissue>
    </source>
</reference>
<name>A0AC58Q2M5_CAMBA</name>
<protein>
    <submittedName>
        <fullName evidence="2">Inositol hexakisphosphate and diphosphoinositol-pentakisphosphate kinase 2 isoform X18</fullName>
    </submittedName>
</protein>
<dbReference type="RefSeq" id="XP_074216532.1">
    <property type="nucleotide sequence ID" value="XM_074360431.1"/>
</dbReference>
<dbReference type="Proteomes" id="UP001732780">
    <property type="component" value="Chromosome 3"/>
</dbReference>
<evidence type="ECO:0000313" key="1">
    <source>
        <dbReference type="Proteomes" id="UP001732780"/>
    </source>
</evidence>
<evidence type="ECO:0000313" key="2">
    <source>
        <dbReference type="RefSeq" id="XP_074216532.1"/>
    </source>
</evidence>
<keyword evidence="2" id="KW-0418">Kinase</keyword>
<keyword evidence="1" id="KW-1185">Reference proteome</keyword>
<proteinExistence type="predicted"/>
<keyword evidence="2" id="KW-0808">Transferase</keyword>
<organism evidence="1 2">
    <name type="scientific">Camelus bactrianus</name>
    <name type="common">Bactrian camel</name>
    <dbReference type="NCBI Taxonomy" id="9837"/>
    <lineage>
        <taxon>Eukaryota</taxon>
        <taxon>Metazoa</taxon>
        <taxon>Chordata</taxon>
        <taxon>Craniata</taxon>
        <taxon>Vertebrata</taxon>
        <taxon>Euteleostomi</taxon>
        <taxon>Mammalia</taxon>
        <taxon>Eutheria</taxon>
        <taxon>Laurasiatheria</taxon>
        <taxon>Artiodactyla</taxon>
        <taxon>Tylopoda</taxon>
        <taxon>Camelidae</taxon>
        <taxon>Camelus</taxon>
    </lineage>
</organism>
<gene>
    <name evidence="2" type="primary">PPIP5K2</name>
</gene>
<accession>A0AC58Q2M5</accession>
<sequence>MPTDGTDVKVYTVGPDYAHAEARKSPALDGKVERDSEGKEVRYPVILNAREKLIAWKVCLAFKQTVCGFDLLRANGQSYVCDVNGFSFVKNSMKYYDDCAKILGNIVMRELAPQFHIPWSIPLEAEDIPIVPTTSGTMMELRCVIAVIRHGDRTPKQKMKMEVRHQKFFDLFEKCDGYKSGKLKLKKPKQLQAMLDIARQLLMELGQNNDSEIEENKSKLEQLKTVLEMYGHFSGINRKVQLTYLPHGCPKTSSEEEDSRREEPSLLLVLKWGGELTPAGRVQAEELGRAFRCMYPGGQGDYAGFPGCGLLRLHSTYRHDLKIYASDEGRVQMTAAAFAKGLLALEGELTPILVQMVKSANMNGLLDSDSDSLSSCQQRVKARLHEILQKDRDFTAEDYEKLTPSGSISLIKSMHLIKNPVKTCDKVYSLIQSLTSQIRHRMEDPKSSDIQLYHSETLELMLRRWSKLEKDFKTKNGRYDISKIPDIYDCIKYDVQHNGSLKLENTMELYRLSKALADIVIPQEYGITKAEKLEIAKGYCTPLVRKIRSDLQRTQDDDTVNKLHPVYSRGVLSPERHVRTRLYFTSESHVHSLLSILRYGALCNESKDEQWKRAMDYLNVVNELNYMTQIVIMLYEDPNKDLSSEERFHVELHFSPGAKGCEEDKNLPSGYGYRPASRENEGRRSFKIDNDEEPHTSKKDEVDRAVILFKPMVSEPIHIHRKSPLPRSRKMATNEEESPLSVSSPEGTGTWLHYTSGVGTGRRRRRSGEQITSSPVSPKSLAFTSSIFGSWQQVVSENANYLRTPRTLVEQKQNPTVGSHCAGLFSTSVLGGSSSAPNLQDYARTHRKKLTSSGCIDDATRGSAVKRFSISFARHPTNEHLHLYRCWSVSSVEFLGSSGFELYSMVPSICPLETLHNALSLKQVDDFLASIASPSSEVPRKTPEISSAASRSSPVMRRKISLNTYTPAKILPTPPATLKSTKASSKPATSGPSSAVFPNTSSRKKGMTSKTEMHEHKKSTGKKK</sequence>